<dbReference type="GO" id="GO:1990481">
    <property type="term" value="P:mRNA pseudouridine synthesis"/>
    <property type="evidence" value="ECO:0007669"/>
    <property type="project" value="TreeGrafter"/>
</dbReference>
<dbReference type="Proteomes" id="UP001366166">
    <property type="component" value="Chromosome"/>
</dbReference>
<dbReference type="HAMAP" id="MF_01080">
    <property type="entry name" value="TruB_bact"/>
    <property type="match status" value="1"/>
</dbReference>
<sequence>MSRRRPKPSFLEDGVLVVNKPAGPTSHDVVERLRRRFRPAKLGHTGTLDPFATGVLVLAFNRATRMSNLLSAGDKVYAGTVSLGTATDTGDPTGEVIETAPVPEIGPEQAAAALASLEGERMQAPPAYSAAKHQGKPLYAYARQGVAVEKEARPIRVEQARLRAVEPGEIAFELTCSKGTYVRSLAEDLARELGTVGHLKELTRLASAPFGLDEALELEEALELSGKQMAERLIDLSQALERAGLPAVEVDEDTAWQVRQGMILPREALLEPGSGPATGAFRVLTPEGELVAVLRWLEPDERRPGRDYESVRVFPAQDQGGLEDQTSASALGAE</sequence>
<keyword evidence="4 5" id="KW-0413">Isomerase</keyword>
<evidence type="ECO:0000256" key="1">
    <source>
        <dbReference type="ARBA" id="ARBA00000385"/>
    </source>
</evidence>
<dbReference type="NCBIfam" id="TIGR00431">
    <property type="entry name" value="TruB"/>
    <property type="match status" value="1"/>
</dbReference>
<feature type="compositionally biased region" description="Polar residues" evidence="6">
    <location>
        <begin position="324"/>
        <end position="334"/>
    </location>
</feature>
<comment type="catalytic activity">
    <reaction evidence="1 5">
        <text>uridine(55) in tRNA = pseudouridine(55) in tRNA</text>
        <dbReference type="Rhea" id="RHEA:42532"/>
        <dbReference type="Rhea" id="RHEA-COMP:10101"/>
        <dbReference type="Rhea" id="RHEA-COMP:10102"/>
        <dbReference type="ChEBI" id="CHEBI:65314"/>
        <dbReference type="ChEBI" id="CHEBI:65315"/>
        <dbReference type="EC" id="5.4.99.25"/>
    </reaction>
</comment>
<evidence type="ECO:0000256" key="4">
    <source>
        <dbReference type="ARBA" id="ARBA00023235"/>
    </source>
</evidence>
<dbReference type="AlphaFoldDB" id="A0AAU9ELD4"/>
<evidence type="ECO:0000259" key="8">
    <source>
        <dbReference type="Pfam" id="PF09142"/>
    </source>
</evidence>
<dbReference type="InterPro" id="IPR015225">
    <property type="entry name" value="tRNA_psdUridine_synth_fam2_C"/>
</dbReference>
<dbReference type="GO" id="GO:0160148">
    <property type="term" value="F:tRNA pseudouridine(55) synthase activity"/>
    <property type="evidence" value="ECO:0007669"/>
    <property type="project" value="UniProtKB-EC"/>
</dbReference>
<feature type="active site" description="Nucleophile" evidence="5">
    <location>
        <position position="49"/>
    </location>
</feature>
<feature type="domain" description="Pseudouridine synthase II N-terminal" evidence="7">
    <location>
        <begin position="34"/>
        <end position="182"/>
    </location>
</feature>
<evidence type="ECO:0000313" key="10">
    <source>
        <dbReference type="Proteomes" id="UP001366166"/>
    </source>
</evidence>
<comment type="similarity">
    <text evidence="2 5">Belongs to the pseudouridine synthase TruB family. Type 1 subfamily.</text>
</comment>
<dbReference type="Gene3D" id="3.30.2350.10">
    <property type="entry name" value="Pseudouridine synthase"/>
    <property type="match status" value="1"/>
</dbReference>
<keyword evidence="3 5" id="KW-0819">tRNA processing</keyword>
<evidence type="ECO:0000256" key="2">
    <source>
        <dbReference type="ARBA" id="ARBA00005642"/>
    </source>
</evidence>
<name>A0AAU9ELD4_9BACT</name>
<dbReference type="SUPFAM" id="SSF55120">
    <property type="entry name" value="Pseudouridine synthase"/>
    <property type="match status" value="1"/>
</dbReference>
<dbReference type="PANTHER" id="PTHR13767:SF2">
    <property type="entry name" value="PSEUDOURIDYLATE SYNTHASE TRUB1"/>
    <property type="match status" value="1"/>
</dbReference>
<gene>
    <name evidence="5 9" type="primary">truB</name>
    <name evidence="9" type="ORF">FAK_10700</name>
</gene>
<organism evidence="9 10">
    <name type="scientific">Desulfoferula mesophila</name>
    <dbReference type="NCBI Taxonomy" id="3058419"/>
    <lineage>
        <taxon>Bacteria</taxon>
        <taxon>Pseudomonadati</taxon>
        <taxon>Thermodesulfobacteriota</taxon>
        <taxon>Desulfarculia</taxon>
        <taxon>Desulfarculales</taxon>
        <taxon>Desulfarculaceae</taxon>
        <taxon>Desulfoferula</taxon>
    </lineage>
</organism>
<dbReference type="RefSeq" id="WP_338605731.1">
    <property type="nucleotide sequence ID" value="NZ_AP028679.1"/>
</dbReference>
<feature type="domain" description="tRNA pseudouridine synthase II TruB subfamily 2 C-terminal" evidence="8">
    <location>
        <begin position="246"/>
        <end position="314"/>
    </location>
</feature>
<evidence type="ECO:0000313" key="9">
    <source>
        <dbReference type="EMBL" id="BEQ14004.1"/>
    </source>
</evidence>
<dbReference type="KEGG" id="dmp:FAK_10700"/>
<proteinExistence type="inferred from homology"/>
<dbReference type="InterPro" id="IPR020103">
    <property type="entry name" value="PsdUridine_synth_cat_dom_sf"/>
</dbReference>
<dbReference type="InterPro" id="IPR002501">
    <property type="entry name" value="PsdUridine_synth_N"/>
</dbReference>
<dbReference type="EC" id="5.4.99.25" evidence="5"/>
<protein>
    <recommendedName>
        <fullName evidence="5">tRNA pseudouridine synthase B</fullName>
        <ecNumber evidence="5">5.4.99.25</ecNumber>
    </recommendedName>
    <alternativeName>
        <fullName evidence="5">tRNA pseudouridine(55) synthase</fullName>
        <shortName evidence="5">Psi55 synthase</shortName>
    </alternativeName>
    <alternativeName>
        <fullName evidence="5">tRNA pseudouridylate synthase</fullName>
    </alternativeName>
    <alternativeName>
        <fullName evidence="5">tRNA-uridine isomerase</fullName>
    </alternativeName>
</protein>
<dbReference type="GO" id="GO:0031119">
    <property type="term" value="P:tRNA pseudouridine synthesis"/>
    <property type="evidence" value="ECO:0007669"/>
    <property type="project" value="UniProtKB-UniRule"/>
</dbReference>
<feature type="region of interest" description="Disordered" evidence="6">
    <location>
        <begin position="303"/>
        <end position="334"/>
    </location>
</feature>
<dbReference type="PANTHER" id="PTHR13767">
    <property type="entry name" value="TRNA-PSEUDOURIDINE SYNTHASE"/>
    <property type="match status" value="1"/>
</dbReference>
<dbReference type="GO" id="GO:0003723">
    <property type="term" value="F:RNA binding"/>
    <property type="evidence" value="ECO:0007669"/>
    <property type="project" value="InterPro"/>
</dbReference>
<dbReference type="EMBL" id="AP028679">
    <property type="protein sequence ID" value="BEQ14004.1"/>
    <property type="molecule type" value="Genomic_DNA"/>
</dbReference>
<comment type="function">
    <text evidence="5">Responsible for synthesis of pseudouridine from uracil-55 in the psi GC loop of transfer RNAs.</text>
</comment>
<evidence type="ECO:0000259" key="7">
    <source>
        <dbReference type="Pfam" id="PF01509"/>
    </source>
</evidence>
<evidence type="ECO:0000256" key="3">
    <source>
        <dbReference type="ARBA" id="ARBA00022694"/>
    </source>
</evidence>
<evidence type="ECO:0000256" key="6">
    <source>
        <dbReference type="SAM" id="MobiDB-lite"/>
    </source>
</evidence>
<accession>A0AAU9ELD4</accession>
<evidence type="ECO:0000256" key="5">
    <source>
        <dbReference type="HAMAP-Rule" id="MF_01080"/>
    </source>
</evidence>
<dbReference type="Pfam" id="PF01509">
    <property type="entry name" value="TruB_N"/>
    <property type="match status" value="1"/>
</dbReference>
<dbReference type="Pfam" id="PF09142">
    <property type="entry name" value="TruB_C"/>
    <property type="match status" value="1"/>
</dbReference>
<dbReference type="InterPro" id="IPR014780">
    <property type="entry name" value="tRNA_psdUridine_synth_TruB"/>
</dbReference>
<reference evidence="10" key="1">
    <citation type="journal article" date="2023" name="Arch. Microbiol.">
        <title>Desulfoferula mesophilus gen. nov. sp. nov., a mesophilic sulfate-reducing bacterium isolated from a brackish lake sediment.</title>
        <authorList>
            <person name="Watanabe T."/>
            <person name="Yabe T."/>
            <person name="Tsuji J.M."/>
            <person name="Fukui M."/>
        </authorList>
    </citation>
    <scope>NUCLEOTIDE SEQUENCE [LARGE SCALE GENOMIC DNA]</scope>
    <source>
        <strain evidence="10">12FAK</strain>
    </source>
</reference>
<keyword evidence="10" id="KW-1185">Reference proteome</keyword>
<dbReference type="CDD" id="cd02573">
    <property type="entry name" value="PseudoU_synth_EcTruB"/>
    <property type="match status" value="1"/>
</dbReference>